<organism evidence="6 7">
    <name type="scientific">Rhabdobacter roseus</name>
    <dbReference type="NCBI Taxonomy" id="1655419"/>
    <lineage>
        <taxon>Bacteria</taxon>
        <taxon>Pseudomonadati</taxon>
        <taxon>Bacteroidota</taxon>
        <taxon>Cytophagia</taxon>
        <taxon>Cytophagales</taxon>
        <taxon>Cytophagaceae</taxon>
        <taxon>Rhabdobacter</taxon>
    </lineage>
</organism>
<keyword evidence="2 4" id="KW-0378">Hydrolase</keyword>
<dbReference type="Gene3D" id="2.160.20.10">
    <property type="entry name" value="Single-stranded right-handed beta-helix, Pectin lyase-like"/>
    <property type="match status" value="1"/>
</dbReference>
<dbReference type="RefSeq" id="WP_184179138.1">
    <property type="nucleotide sequence ID" value="NZ_JACHGF010000015.1"/>
</dbReference>
<comment type="caution">
    <text evidence="6">The sequence shown here is derived from an EMBL/GenBank/DDBJ whole genome shotgun (WGS) entry which is preliminary data.</text>
</comment>
<keyword evidence="3 4" id="KW-0326">Glycosidase</keyword>
<dbReference type="GO" id="GO:0005975">
    <property type="term" value="P:carbohydrate metabolic process"/>
    <property type="evidence" value="ECO:0007669"/>
    <property type="project" value="InterPro"/>
</dbReference>
<feature type="signal peptide" evidence="5">
    <location>
        <begin position="1"/>
        <end position="23"/>
    </location>
</feature>
<dbReference type="Pfam" id="PF00295">
    <property type="entry name" value="Glyco_hydro_28"/>
    <property type="match status" value="1"/>
</dbReference>
<keyword evidence="5" id="KW-0732">Signal</keyword>
<keyword evidence="7" id="KW-1185">Reference proteome</keyword>
<dbReference type="SUPFAM" id="SSF51126">
    <property type="entry name" value="Pectin lyase-like"/>
    <property type="match status" value="1"/>
</dbReference>
<dbReference type="InterPro" id="IPR006626">
    <property type="entry name" value="PbH1"/>
</dbReference>
<evidence type="ECO:0000256" key="5">
    <source>
        <dbReference type="SAM" id="SignalP"/>
    </source>
</evidence>
<name>A0A840U0E8_9BACT</name>
<dbReference type="GO" id="GO:0004650">
    <property type="term" value="F:polygalacturonase activity"/>
    <property type="evidence" value="ECO:0007669"/>
    <property type="project" value="InterPro"/>
</dbReference>
<evidence type="ECO:0000256" key="3">
    <source>
        <dbReference type="ARBA" id="ARBA00023295"/>
    </source>
</evidence>
<dbReference type="InterPro" id="IPR051801">
    <property type="entry name" value="GH28_Enzymes"/>
</dbReference>
<evidence type="ECO:0000256" key="4">
    <source>
        <dbReference type="RuleBase" id="RU361169"/>
    </source>
</evidence>
<dbReference type="PANTHER" id="PTHR31339">
    <property type="entry name" value="PECTIN LYASE-RELATED"/>
    <property type="match status" value="1"/>
</dbReference>
<dbReference type="InterPro" id="IPR012334">
    <property type="entry name" value="Pectin_lyas_fold"/>
</dbReference>
<comment type="similarity">
    <text evidence="1 4">Belongs to the glycosyl hydrolase 28 family.</text>
</comment>
<dbReference type="SMART" id="SM00710">
    <property type="entry name" value="PbH1"/>
    <property type="match status" value="4"/>
</dbReference>
<dbReference type="Proteomes" id="UP000557307">
    <property type="component" value="Unassembled WGS sequence"/>
</dbReference>
<feature type="chain" id="PRO_5032954531" evidence="5">
    <location>
        <begin position="24"/>
        <end position="515"/>
    </location>
</feature>
<evidence type="ECO:0000313" key="7">
    <source>
        <dbReference type="Proteomes" id="UP000557307"/>
    </source>
</evidence>
<dbReference type="AlphaFoldDB" id="A0A840U0E8"/>
<sequence length="515" mass="56683">MKKYLSYLLWFCFLSGMGGGLSAQVLDVPFAFPVWQVPAFPARTFDIRAYGAQPEVPATEAIRQAIEACHRAGGGKVLVPKGTWLTGPVHLKSHVNLHLEQGAELRFSQRFADYLPVVLIQRGGYFCYNYSPMIYAKDCENIAVTGAGTLNGQGQAWWPWKKRQPGMEALFRMGKSGVPVEQRVFGTEAAGVRPPFVQFLECKNVLLEGVTLLDGPSWNVHPVFCENLIIRNIKITAHGPNNDGIDPDGCKNVLIEDCLIDVGDDNICLKSGRDEEAWRLGRPCENVVVRRCSTLAGHGGFVIGSEMSAGVRNVLVEDCHFAGTDRGLRFKSRVGRGGVVENVWVRNISMDTIQHEAVVFDLLYDSEPIERSIQYSEQAADLAHAPVFRNIHIENIRCQSAQTVVSLRGLPGGRNLTDLTFKYLTIKAATGVVASQASKISFAQSTIEPLTGPVFRLQDCQEVQFKEKVSKLENFLSLGGTSTGGIVVQHQGPRPAVVLDQELVKKQVVTFISLE</sequence>
<dbReference type="EMBL" id="JACHGF010000015">
    <property type="protein sequence ID" value="MBB5287237.1"/>
    <property type="molecule type" value="Genomic_DNA"/>
</dbReference>
<dbReference type="InterPro" id="IPR000743">
    <property type="entry name" value="Glyco_hydro_28"/>
</dbReference>
<gene>
    <name evidence="6" type="ORF">HNQ92_005400</name>
</gene>
<dbReference type="PANTHER" id="PTHR31339:SF9">
    <property type="entry name" value="PLASMIN AND FIBRONECTIN-BINDING PROTEIN A"/>
    <property type="match status" value="1"/>
</dbReference>
<proteinExistence type="inferred from homology"/>
<protein>
    <submittedName>
        <fullName evidence="6">Polygalacturonase</fullName>
    </submittedName>
</protein>
<dbReference type="InterPro" id="IPR011050">
    <property type="entry name" value="Pectin_lyase_fold/virulence"/>
</dbReference>
<evidence type="ECO:0000313" key="6">
    <source>
        <dbReference type="EMBL" id="MBB5287237.1"/>
    </source>
</evidence>
<reference evidence="6 7" key="1">
    <citation type="submission" date="2020-08" db="EMBL/GenBank/DDBJ databases">
        <title>Genomic Encyclopedia of Type Strains, Phase IV (KMG-IV): sequencing the most valuable type-strain genomes for metagenomic binning, comparative biology and taxonomic classification.</title>
        <authorList>
            <person name="Goeker M."/>
        </authorList>
    </citation>
    <scope>NUCLEOTIDE SEQUENCE [LARGE SCALE GENOMIC DNA]</scope>
    <source>
        <strain evidence="6 7">DSM 105074</strain>
    </source>
</reference>
<evidence type="ECO:0000256" key="2">
    <source>
        <dbReference type="ARBA" id="ARBA00022801"/>
    </source>
</evidence>
<accession>A0A840U0E8</accession>
<evidence type="ECO:0000256" key="1">
    <source>
        <dbReference type="ARBA" id="ARBA00008834"/>
    </source>
</evidence>